<reference evidence="1 2" key="1">
    <citation type="submission" date="2016-10" db="EMBL/GenBank/DDBJ databases">
        <authorList>
            <person name="de Groot N.N."/>
        </authorList>
    </citation>
    <scope>NUCLEOTIDE SEQUENCE [LARGE SCALE GENOMIC DNA]</scope>
    <source>
        <strain evidence="1">MBHS1</strain>
    </source>
</reference>
<organism evidence="1 2">
    <name type="scientific">Candidatus Venteria ishoeyi</name>
    <dbReference type="NCBI Taxonomy" id="1899563"/>
    <lineage>
        <taxon>Bacteria</taxon>
        <taxon>Pseudomonadati</taxon>
        <taxon>Pseudomonadota</taxon>
        <taxon>Gammaproteobacteria</taxon>
        <taxon>Thiotrichales</taxon>
        <taxon>Thiotrichaceae</taxon>
        <taxon>Venteria</taxon>
    </lineage>
</organism>
<evidence type="ECO:0008006" key="3">
    <source>
        <dbReference type="Google" id="ProtNLM"/>
    </source>
</evidence>
<dbReference type="InterPro" id="IPR008514">
    <property type="entry name" value="T6SS_Hcp"/>
</dbReference>
<evidence type="ECO:0000313" key="1">
    <source>
        <dbReference type="EMBL" id="SEH06947.1"/>
    </source>
</evidence>
<dbReference type="Pfam" id="PF05638">
    <property type="entry name" value="T6SS_HCP"/>
    <property type="match status" value="1"/>
</dbReference>
<gene>
    <name evidence="1" type="ORF">MBHS_02813</name>
</gene>
<dbReference type="InterPro" id="IPR036624">
    <property type="entry name" value="Hcp1-lik_sf"/>
</dbReference>
<dbReference type="AlphaFoldDB" id="A0A1H6FA28"/>
<accession>A0A1H6FA28</accession>
<keyword evidence="2" id="KW-1185">Reference proteome</keyword>
<protein>
    <recommendedName>
        <fullName evidence="3">Phage major tail protein 2</fullName>
    </recommendedName>
</protein>
<evidence type="ECO:0000313" key="2">
    <source>
        <dbReference type="Proteomes" id="UP000236724"/>
    </source>
</evidence>
<dbReference type="RefSeq" id="WP_103920669.1">
    <property type="nucleotide sequence ID" value="NZ_FMSV02000512.1"/>
</dbReference>
<name>A0A1H6FA28_9GAMM</name>
<sequence>MSTHAYLKIIPKTGGPFEGNCKAKGHEKKIEISNWETSVLQSMEAEKQGEGSKKKLPKSTPGVMKFEKFYDMASDDLMKACWTGAALKTCTFEVFRSAYAGSQSNLAPPNDWFLQVVLEGAYISSYEIKGDEEEIPTETIDITYEGIQFKYKAIDKKTGELSSKPLSMTFSWATAKGG</sequence>
<dbReference type="SUPFAM" id="SSF141452">
    <property type="entry name" value="Hcp1-like"/>
    <property type="match status" value="1"/>
</dbReference>
<dbReference type="EMBL" id="FMSV02000512">
    <property type="protein sequence ID" value="SEH06947.1"/>
    <property type="molecule type" value="Genomic_DNA"/>
</dbReference>
<dbReference type="OrthoDB" id="5066999at2"/>
<dbReference type="Proteomes" id="UP000236724">
    <property type="component" value="Unassembled WGS sequence"/>
</dbReference>
<proteinExistence type="predicted"/>
<dbReference type="Gene3D" id="2.30.110.20">
    <property type="entry name" value="Hcp1-like"/>
    <property type="match status" value="1"/>
</dbReference>